<organism evidence="1 2">
    <name type="scientific">Hydrogenophaga aromaticivorans</name>
    <dbReference type="NCBI Taxonomy" id="2610898"/>
    <lineage>
        <taxon>Bacteria</taxon>
        <taxon>Pseudomonadati</taxon>
        <taxon>Pseudomonadota</taxon>
        <taxon>Betaproteobacteria</taxon>
        <taxon>Burkholderiales</taxon>
        <taxon>Comamonadaceae</taxon>
        <taxon>Hydrogenophaga</taxon>
    </lineage>
</organism>
<evidence type="ECO:0000313" key="1">
    <source>
        <dbReference type="EMBL" id="NWF48011.1"/>
    </source>
</evidence>
<dbReference type="Gene3D" id="3.40.50.300">
    <property type="entry name" value="P-loop containing nucleotide triphosphate hydrolases"/>
    <property type="match status" value="1"/>
</dbReference>
<name>A0A7Y8H0P8_9BURK</name>
<reference evidence="1 2" key="1">
    <citation type="submission" date="2019-09" db="EMBL/GenBank/DDBJ databases">
        <title>Hydrogenophaga aromatica sp. nov., isolated from a para-xylene-degrading enrichment culture.</title>
        <authorList>
            <person name="Tancsics A."/>
            <person name="Banerjee S."/>
        </authorList>
    </citation>
    <scope>NUCLEOTIDE SEQUENCE [LARGE SCALE GENOMIC DNA]</scope>
    <source>
        <strain evidence="1 2">D2P1</strain>
    </source>
</reference>
<gene>
    <name evidence="1" type="ORF">F3K02_22545</name>
</gene>
<dbReference type="InterPro" id="IPR027417">
    <property type="entry name" value="P-loop_NTPase"/>
</dbReference>
<dbReference type="RefSeq" id="WP_177137940.1">
    <property type="nucleotide sequence ID" value="NZ_VYGV01000025.1"/>
</dbReference>
<comment type="caution">
    <text evidence="1">The sequence shown here is derived from an EMBL/GenBank/DDBJ whole genome shotgun (WGS) entry which is preliminary data.</text>
</comment>
<dbReference type="SUPFAM" id="SSF52540">
    <property type="entry name" value="P-loop containing nucleoside triphosphate hydrolases"/>
    <property type="match status" value="1"/>
</dbReference>
<dbReference type="AlphaFoldDB" id="A0A7Y8H0P8"/>
<accession>A0A7Y8H0P8</accession>
<evidence type="ECO:0000313" key="2">
    <source>
        <dbReference type="Proteomes" id="UP000545507"/>
    </source>
</evidence>
<dbReference type="EMBL" id="VYGV01000025">
    <property type="protein sequence ID" value="NWF48011.1"/>
    <property type="molecule type" value="Genomic_DNA"/>
</dbReference>
<sequence length="484" mass="54970">MRTITAGGLSRTPAQQPAAFHLRSLKPRVLHFRLESTLHEKTQLNAMKTLYLHIGCAKTGSSALQVWLNNNVVALSTQGVKYPNVKQTFLPHKVSIGNGFTLFRAIKSRHISEEIDKIKSVSESKILLSSEAFQDLTEDDLIELKHHATNASLEIIIIAYLRDVYDIVYSGYQQLIKRHQYARNFREYGLSINSIPQFDAIKKYKKIFDKIFTFHYDSEIQQGLSISLCKALEIDSNALPAMGNAKVNRSLTLFETELLRVANLTYSEVFKDVNPDFSKSISDDFIYRDPECQTEIILDEAVLRHLTDISEPDIDLIKNNHPEISPLVIFNPNGKQIVKKQPERNEQLKTLLFSTMKHFYLRSMDEKFEPVMGCIDAIDRTMQGILIQGWALPWGREAASGFTVAINGIESPVKNFEPRARPDVNKIHTDGTINCGFSLFIPFNLPCNIKTIEVYALTNSGNRTSPINWSKGISKEKNIFYPDI</sequence>
<keyword evidence="2" id="KW-1185">Reference proteome</keyword>
<proteinExistence type="predicted"/>
<protein>
    <submittedName>
        <fullName evidence="1">Uncharacterized protein</fullName>
    </submittedName>
</protein>
<dbReference type="Proteomes" id="UP000545507">
    <property type="component" value="Unassembled WGS sequence"/>
</dbReference>